<accession>A0A9P6HAT8</accession>
<evidence type="ECO:0000256" key="1">
    <source>
        <dbReference type="SAM" id="MobiDB-lite"/>
    </source>
</evidence>
<reference evidence="3" key="1">
    <citation type="journal article" date="2020" name="Nat. Commun.">
        <title>Large-scale genome sequencing of mycorrhizal fungi provides insights into the early evolution of symbiotic traits.</title>
        <authorList>
            <person name="Miyauchi S."/>
            <person name="Kiss E."/>
            <person name="Kuo A."/>
            <person name="Drula E."/>
            <person name="Kohler A."/>
            <person name="Sanchez-Garcia M."/>
            <person name="Morin E."/>
            <person name="Andreopoulos B."/>
            <person name="Barry K.W."/>
            <person name="Bonito G."/>
            <person name="Buee M."/>
            <person name="Carver A."/>
            <person name="Chen C."/>
            <person name="Cichocki N."/>
            <person name="Clum A."/>
            <person name="Culley D."/>
            <person name="Crous P.W."/>
            <person name="Fauchery L."/>
            <person name="Girlanda M."/>
            <person name="Hayes R.D."/>
            <person name="Keri Z."/>
            <person name="LaButti K."/>
            <person name="Lipzen A."/>
            <person name="Lombard V."/>
            <person name="Magnuson J."/>
            <person name="Maillard F."/>
            <person name="Murat C."/>
            <person name="Nolan M."/>
            <person name="Ohm R.A."/>
            <person name="Pangilinan J."/>
            <person name="Pereira M.F."/>
            <person name="Perotto S."/>
            <person name="Peter M."/>
            <person name="Pfister S."/>
            <person name="Riley R."/>
            <person name="Sitrit Y."/>
            <person name="Stielow J.B."/>
            <person name="Szollosi G."/>
            <person name="Zifcakova L."/>
            <person name="Stursova M."/>
            <person name="Spatafora J.W."/>
            <person name="Tedersoo L."/>
            <person name="Vaario L.M."/>
            <person name="Yamada A."/>
            <person name="Yan M."/>
            <person name="Wang P."/>
            <person name="Xu J."/>
            <person name="Bruns T."/>
            <person name="Baldrian P."/>
            <person name="Vilgalys R."/>
            <person name="Dunand C."/>
            <person name="Henrissat B."/>
            <person name="Grigoriev I.V."/>
            <person name="Hibbett D."/>
            <person name="Nagy L.G."/>
            <person name="Martin F.M."/>
        </authorList>
    </citation>
    <scope>NUCLEOTIDE SEQUENCE</scope>
    <source>
        <strain evidence="3">UH-Tt-Lm1</strain>
    </source>
</reference>
<dbReference type="CDD" id="cd00130">
    <property type="entry name" value="PAS"/>
    <property type="match status" value="1"/>
</dbReference>
<dbReference type="Gene3D" id="3.30.450.20">
    <property type="entry name" value="PAS domain"/>
    <property type="match status" value="1"/>
</dbReference>
<dbReference type="NCBIfam" id="TIGR00229">
    <property type="entry name" value="sensory_box"/>
    <property type="match status" value="1"/>
</dbReference>
<evidence type="ECO:0000313" key="4">
    <source>
        <dbReference type="Proteomes" id="UP000736335"/>
    </source>
</evidence>
<organism evidence="3 4">
    <name type="scientific">Thelephora terrestris</name>
    <dbReference type="NCBI Taxonomy" id="56493"/>
    <lineage>
        <taxon>Eukaryota</taxon>
        <taxon>Fungi</taxon>
        <taxon>Dikarya</taxon>
        <taxon>Basidiomycota</taxon>
        <taxon>Agaricomycotina</taxon>
        <taxon>Agaricomycetes</taxon>
        <taxon>Thelephorales</taxon>
        <taxon>Thelephoraceae</taxon>
        <taxon>Thelephora</taxon>
    </lineage>
</organism>
<proteinExistence type="predicted"/>
<protein>
    <recommendedName>
        <fullName evidence="2">PAS domain-containing protein</fullName>
    </recommendedName>
</protein>
<dbReference type="InterPro" id="IPR000014">
    <property type="entry name" value="PAS"/>
</dbReference>
<dbReference type="InterPro" id="IPR035965">
    <property type="entry name" value="PAS-like_dom_sf"/>
</dbReference>
<feature type="region of interest" description="Disordered" evidence="1">
    <location>
        <begin position="275"/>
        <end position="303"/>
    </location>
</feature>
<evidence type="ECO:0000259" key="2">
    <source>
        <dbReference type="PROSITE" id="PS50112"/>
    </source>
</evidence>
<reference evidence="3" key="2">
    <citation type="submission" date="2020-11" db="EMBL/GenBank/DDBJ databases">
        <authorList>
            <consortium name="DOE Joint Genome Institute"/>
            <person name="Kuo A."/>
            <person name="Miyauchi S."/>
            <person name="Kiss E."/>
            <person name="Drula E."/>
            <person name="Kohler A."/>
            <person name="Sanchez-Garcia M."/>
            <person name="Andreopoulos B."/>
            <person name="Barry K.W."/>
            <person name="Bonito G."/>
            <person name="Buee M."/>
            <person name="Carver A."/>
            <person name="Chen C."/>
            <person name="Cichocki N."/>
            <person name="Clum A."/>
            <person name="Culley D."/>
            <person name="Crous P.W."/>
            <person name="Fauchery L."/>
            <person name="Girlanda M."/>
            <person name="Hayes R."/>
            <person name="Keri Z."/>
            <person name="Labutti K."/>
            <person name="Lipzen A."/>
            <person name="Lombard V."/>
            <person name="Magnuson J."/>
            <person name="Maillard F."/>
            <person name="Morin E."/>
            <person name="Murat C."/>
            <person name="Nolan M."/>
            <person name="Ohm R."/>
            <person name="Pangilinan J."/>
            <person name="Pereira M."/>
            <person name="Perotto S."/>
            <person name="Peter M."/>
            <person name="Riley R."/>
            <person name="Sitrit Y."/>
            <person name="Stielow B."/>
            <person name="Szollosi G."/>
            <person name="Zifcakova L."/>
            <person name="Stursova M."/>
            <person name="Spatafora J.W."/>
            <person name="Tedersoo L."/>
            <person name="Vaario L.-M."/>
            <person name="Yamada A."/>
            <person name="Yan M."/>
            <person name="Wang P."/>
            <person name="Xu J."/>
            <person name="Bruns T."/>
            <person name="Baldrian P."/>
            <person name="Vilgalys R."/>
            <person name="Henrissat B."/>
            <person name="Grigoriev I.V."/>
            <person name="Hibbett D."/>
            <person name="Nagy L.G."/>
            <person name="Martin F.M."/>
        </authorList>
    </citation>
    <scope>NUCLEOTIDE SEQUENCE</scope>
    <source>
        <strain evidence="3">UH-Tt-Lm1</strain>
    </source>
</reference>
<dbReference type="SMART" id="SM00091">
    <property type="entry name" value="PAS"/>
    <property type="match status" value="1"/>
</dbReference>
<dbReference type="SUPFAM" id="SSF55785">
    <property type="entry name" value="PYP-like sensor domain (PAS domain)"/>
    <property type="match status" value="1"/>
</dbReference>
<feature type="domain" description="PAS" evidence="2">
    <location>
        <begin position="25"/>
        <end position="70"/>
    </location>
</feature>
<comment type="caution">
    <text evidence="3">The sequence shown here is derived from an EMBL/GenBank/DDBJ whole genome shotgun (WGS) entry which is preliminary data.</text>
</comment>
<dbReference type="EMBL" id="WIUZ02000010">
    <property type="protein sequence ID" value="KAF9783101.1"/>
    <property type="molecule type" value="Genomic_DNA"/>
</dbReference>
<sequence length="344" mass="37982">MPKTKELPALSFIGIVDFSDKAKWLYASRSVKELLGYEPEELVGKPSIDLTHPDESAAVQRLHFDTITQDKAAVLAYLRLRHKDPLRGYVLCCVSRTIVHTVTAGSVSFAQPGPQAMRNASTAQEVQIISPTATNFQFRKWNDPSPMPPCHIPANLAGPSNQPITSLGSSQPVSIDDLFSNRPSSYPQLAAQSLRTLFILNRFSVRCDVIYCSNDCVLPTTAIMGRSFYDFVAAKDQELVRSWIDTCKSWGVNERGQPSDGGFGFGKFTVYVPGRNSSAETPPPQPPRHGPKPYSRENGKKKLYGKGEAQKAKGLVKYRHEDEILVDVIFSAHSDGLMAILRKA</sequence>
<dbReference type="InterPro" id="IPR013655">
    <property type="entry name" value="PAS_fold_3"/>
</dbReference>
<gene>
    <name evidence="3" type="ORF">BJ322DRAFT_1068849</name>
</gene>
<evidence type="ECO:0000313" key="3">
    <source>
        <dbReference type="EMBL" id="KAF9783101.1"/>
    </source>
</evidence>
<dbReference type="OrthoDB" id="411251at2759"/>
<dbReference type="Proteomes" id="UP000736335">
    <property type="component" value="Unassembled WGS sequence"/>
</dbReference>
<dbReference type="Pfam" id="PF08447">
    <property type="entry name" value="PAS_3"/>
    <property type="match status" value="1"/>
</dbReference>
<dbReference type="AlphaFoldDB" id="A0A9P6HAT8"/>
<dbReference type="PROSITE" id="PS50112">
    <property type="entry name" value="PAS"/>
    <property type="match status" value="1"/>
</dbReference>
<keyword evidence="4" id="KW-1185">Reference proteome</keyword>
<name>A0A9P6HAT8_9AGAM</name>